<evidence type="ECO:0000259" key="10">
    <source>
        <dbReference type="SMART" id="SM00934"/>
    </source>
</evidence>
<dbReference type="SMART" id="SM00934">
    <property type="entry name" value="OMPdecase"/>
    <property type="match status" value="1"/>
</dbReference>
<evidence type="ECO:0000256" key="1">
    <source>
        <dbReference type="ARBA" id="ARBA00004861"/>
    </source>
</evidence>
<comment type="pathway">
    <text evidence="1">Pyrimidine metabolism; UMP biosynthesis via de novo pathway; UMP from orotate: step 2/2.</text>
</comment>
<dbReference type="GO" id="GO:0006207">
    <property type="term" value="P:'de novo' pyrimidine nucleobase biosynthetic process"/>
    <property type="evidence" value="ECO:0007669"/>
    <property type="project" value="InterPro"/>
</dbReference>
<keyword evidence="6 11" id="KW-0456">Lyase</keyword>
<dbReference type="NCBIfam" id="TIGR01740">
    <property type="entry name" value="pyrF"/>
    <property type="match status" value="1"/>
</dbReference>
<dbReference type="Pfam" id="PF00215">
    <property type="entry name" value="OMPdecase"/>
    <property type="match status" value="1"/>
</dbReference>
<dbReference type="CDD" id="cd04725">
    <property type="entry name" value="OMP_decarboxylase_like"/>
    <property type="match status" value="1"/>
</dbReference>
<reference evidence="11" key="1">
    <citation type="journal article" date="2020" name="mSystems">
        <title>Genome- and Community-Level Interaction Insights into Carbon Utilization and Element Cycling Functions of Hydrothermarchaeota in Hydrothermal Sediment.</title>
        <authorList>
            <person name="Zhou Z."/>
            <person name="Liu Y."/>
            <person name="Xu W."/>
            <person name="Pan J."/>
            <person name="Luo Z.H."/>
            <person name="Li M."/>
        </authorList>
    </citation>
    <scope>NUCLEOTIDE SEQUENCE [LARGE SCALE GENOMIC DNA]</scope>
    <source>
        <strain evidence="11">SpSt-16</strain>
    </source>
</reference>
<comment type="caution">
    <text evidence="11">The sequence shown here is derived from an EMBL/GenBank/DDBJ whole genome shotgun (WGS) entry which is preliminary data.</text>
</comment>
<dbReference type="InterPro" id="IPR014732">
    <property type="entry name" value="OMPdecase"/>
</dbReference>
<evidence type="ECO:0000256" key="2">
    <source>
        <dbReference type="ARBA" id="ARBA00012321"/>
    </source>
</evidence>
<dbReference type="GO" id="GO:0005829">
    <property type="term" value="C:cytosol"/>
    <property type="evidence" value="ECO:0007669"/>
    <property type="project" value="TreeGrafter"/>
</dbReference>
<sequence>MRGVAVVLIVALDPPAGTNVGEWIASRYEALKDIVQGFKLGLPAIVKHGIDSISKCFSDYEGLLIADLKLADIGDVMAEVVKWLKNLGINGVIAHGFVGYRGGVEVLARTCREAGVKLILVVSMSHEGSAEFIDKHLDGLIELAKAVDSWGVVAPATRPNVIRYVRARLGSDMVILSPGVGAQGAEPGDALCAGADYEIVGRAITRAENLREAALNVIRQQKEKVSKCRG</sequence>
<feature type="active site" description="For OMPdecase activity" evidence="8">
    <location>
        <position position="72"/>
    </location>
</feature>
<dbReference type="GO" id="GO:0044205">
    <property type="term" value="P:'de novo' UMP biosynthetic process"/>
    <property type="evidence" value="ECO:0007669"/>
    <property type="project" value="UniProtKB-UniPathway"/>
</dbReference>
<dbReference type="InterPro" id="IPR013785">
    <property type="entry name" value="Aldolase_TIM"/>
</dbReference>
<feature type="binding site" evidence="9">
    <location>
        <position position="13"/>
    </location>
    <ligand>
        <name>substrate</name>
    </ligand>
</feature>
<keyword evidence="5" id="KW-0665">Pyrimidine biosynthesis</keyword>
<dbReference type="Gene3D" id="3.20.20.70">
    <property type="entry name" value="Aldolase class I"/>
    <property type="match status" value="1"/>
</dbReference>
<evidence type="ECO:0000256" key="3">
    <source>
        <dbReference type="ARBA" id="ARBA00021923"/>
    </source>
</evidence>
<dbReference type="EMBL" id="DSGT01000011">
    <property type="protein sequence ID" value="HEW53347.1"/>
    <property type="molecule type" value="Genomic_DNA"/>
</dbReference>
<dbReference type="SUPFAM" id="SSF51366">
    <property type="entry name" value="Ribulose-phoshate binding barrel"/>
    <property type="match status" value="1"/>
</dbReference>
<dbReference type="PANTHER" id="PTHR32119">
    <property type="entry name" value="OROTIDINE 5'-PHOSPHATE DECARBOXYLASE"/>
    <property type="match status" value="1"/>
</dbReference>
<protein>
    <recommendedName>
        <fullName evidence="3">Orotidine 5'-phosphate decarboxylase</fullName>
        <ecNumber evidence="2">4.1.1.23</ecNumber>
    </recommendedName>
    <alternativeName>
        <fullName evidence="7">OMP decarboxylase</fullName>
    </alternativeName>
</protein>
<feature type="domain" description="Orotidine 5'-phosphate decarboxylase" evidence="10">
    <location>
        <begin position="7"/>
        <end position="217"/>
    </location>
</feature>
<feature type="binding site" evidence="9">
    <location>
        <position position="202"/>
    </location>
    <ligand>
        <name>substrate</name>
    </ligand>
</feature>
<accession>A0A7C2VMJ7</accession>
<feature type="active site" description="For OMPdecase activity" evidence="8">
    <location>
        <position position="67"/>
    </location>
</feature>
<evidence type="ECO:0000256" key="8">
    <source>
        <dbReference type="PIRSR" id="PIRSR614732-1"/>
    </source>
</evidence>
<evidence type="ECO:0000313" key="11">
    <source>
        <dbReference type="EMBL" id="HEW53347.1"/>
    </source>
</evidence>
<keyword evidence="4" id="KW-0210">Decarboxylase</keyword>
<dbReference type="UniPathway" id="UPA00070">
    <property type="reaction ID" value="UER00120"/>
</dbReference>
<dbReference type="InterPro" id="IPR011060">
    <property type="entry name" value="RibuloseP-bd_barrel"/>
</dbReference>
<evidence type="ECO:0000256" key="6">
    <source>
        <dbReference type="ARBA" id="ARBA00023239"/>
    </source>
</evidence>
<evidence type="ECO:0000256" key="4">
    <source>
        <dbReference type="ARBA" id="ARBA00022793"/>
    </source>
</evidence>
<dbReference type="AlphaFoldDB" id="A0A7C2VMJ7"/>
<proteinExistence type="predicted"/>
<dbReference type="PANTHER" id="PTHR32119:SF2">
    <property type="entry name" value="OROTIDINE 5'-PHOSPHATE DECARBOXYLASE"/>
    <property type="match status" value="1"/>
</dbReference>
<name>A0A7C2VMJ7_9CREN</name>
<dbReference type="EC" id="4.1.1.23" evidence="2"/>
<evidence type="ECO:0000256" key="7">
    <source>
        <dbReference type="ARBA" id="ARBA00033428"/>
    </source>
</evidence>
<feature type="binding site" evidence="9">
    <location>
        <position position="201"/>
    </location>
    <ligand>
        <name>substrate</name>
    </ligand>
</feature>
<feature type="binding site" evidence="9">
    <location>
        <position position="39"/>
    </location>
    <ligand>
        <name>substrate</name>
    </ligand>
</feature>
<gene>
    <name evidence="11" type="primary">pyrF</name>
    <name evidence="11" type="ORF">ENO77_04200</name>
</gene>
<evidence type="ECO:0000256" key="9">
    <source>
        <dbReference type="PIRSR" id="PIRSR614732-2"/>
    </source>
</evidence>
<dbReference type="InterPro" id="IPR001754">
    <property type="entry name" value="OMPdeCOase_dom"/>
</dbReference>
<evidence type="ECO:0000256" key="5">
    <source>
        <dbReference type="ARBA" id="ARBA00022975"/>
    </source>
</evidence>
<feature type="binding site" evidence="9">
    <location>
        <position position="125"/>
    </location>
    <ligand>
        <name>substrate</name>
    </ligand>
</feature>
<organism evidence="11">
    <name type="scientific">Ignisphaera aggregans</name>
    <dbReference type="NCBI Taxonomy" id="334771"/>
    <lineage>
        <taxon>Archaea</taxon>
        <taxon>Thermoproteota</taxon>
        <taxon>Thermoprotei</taxon>
        <taxon>Desulfurococcales</taxon>
        <taxon>Desulfurococcaceae</taxon>
        <taxon>Ignisphaera</taxon>
    </lineage>
</organism>
<dbReference type="GO" id="GO:0004590">
    <property type="term" value="F:orotidine-5'-phosphate decarboxylase activity"/>
    <property type="evidence" value="ECO:0007669"/>
    <property type="project" value="UniProtKB-EC"/>
</dbReference>
<feature type="active site" description="For OMPdecase activity" evidence="8">
    <location>
        <position position="69"/>
    </location>
</feature>